<protein>
    <submittedName>
        <fullName evidence="1">Uncharacterized protein</fullName>
    </submittedName>
</protein>
<evidence type="ECO:0000313" key="1">
    <source>
        <dbReference type="EMBL" id="BCJ37474.1"/>
    </source>
</evidence>
<dbReference type="Proteomes" id="UP000611640">
    <property type="component" value="Chromosome"/>
</dbReference>
<name>A0A7R7HZL5_9ACTN</name>
<sequence length="189" mass="20999">MTTITVDQFAVASTQWARLRNGQFARNWPVKGGWEGWVQVDLTAHIIAADSRIDILREQPVYANNRQRCDLLLNADEVPADQIPVEIKAESFDNRGRFINGVEEDLDKFDGRDGAYLNSTCVMLAIPFSQGGYDELLALQRGGHRIFHSIFIGEVACVMAVWMPGRGWLSPTQVPAAEATGKLARPESP</sequence>
<accession>A0A7R7HZL5</accession>
<proteinExistence type="predicted"/>
<dbReference type="KEGG" id="atl:Athai_49770"/>
<dbReference type="EMBL" id="AP023355">
    <property type="protein sequence ID" value="BCJ37474.1"/>
    <property type="molecule type" value="Genomic_DNA"/>
</dbReference>
<gene>
    <name evidence="1" type="ORF">Athai_49770</name>
</gene>
<keyword evidence="2" id="KW-1185">Reference proteome</keyword>
<dbReference type="RefSeq" id="WP_203963680.1">
    <property type="nucleotide sequence ID" value="NZ_AP023355.1"/>
</dbReference>
<dbReference type="AlphaFoldDB" id="A0A7R7HZL5"/>
<reference evidence="1 2" key="1">
    <citation type="submission" date="2020-08" db="EMBL/GenBank/DDBJ databases">
        <title>Whole genome shotgun sequence of Actinocatenispora thailandica NBRC 105041.</title>
        <authorList>
            <person name="Komaki H."/>
            <person name="Tamura T."/>
        </authorList>
    </citation>
    <scope>NUCLEOTIDE SEQUENCE [LARGE SCALE GENOMIC DNA]</scope>
    <source>
        <strain evidence="1 2">NBRC 105041</strain>
    </source>
</reference>
<evidence type="ECO:0000313" key="2">
    <source>
        <dbReference type="Proteomes" id="UP000611640"/>
    </source>
</evidence>
<organism evidence="1 2">
    <name type="scientific">Actinocatenispora thailandica</name>
    <dbReference type="NCBI Taxonomy" id="227318"/>
    <lineage>
        <taxon>Bacteria</taxon>
        <taxon>Bacillati</taxon>
        <taxon>Actinomycetota</taxon>
        <taxon>Actinomycetes</taxon>
        <taxon>Micromonosporales</taxon>
        <taxon>Micromonosporaceae</taxon>
        <taxon>Actinocatenispora</taxon>
    </lineage>
</organism>